<name>A0A5B7CNR9_PORTR</name>
<keyword evidence="2" id="KW-1185">Reference proteome</keyword>
<protein>
    <submittedName>
        <fullName evidence="1">Uncharacterized protein</fullName>
    </submittedName>
</protein>
<evidence type="ECO:0000313" key="1">
    <source>
        <dbReference type="EMBL" id="MPC11079.1"/>
    </source>
</evidence>
<dbReference type="AlphaFoldDB" id="A0A5B7CNR9"/>
<sequence length="231" mass="24831">MLCGEGDLSGGCREGVANMGVRGDGRTSLLMGQRLPRHQDVAGDVRRLKSVIVPDGGAEGAELLLRGGRAAAGFPSRMKLKWLRFVFPKGETPLSGPRLYGYSCLKWPPESPFSLVHDCQHRRARPPALQEAYPTVDISYRPCLTVRTSTAANGNLGCVAGEGGGRVPPNKLMAAFGGTRSIHRQVFVSWPGGAAAKQQVEPDTHIHSYSLKDVQLAIFPFTAVVGIKRLS</sequence>
<proteinExistence type="predicted"/>
<gene>
    <name evidence="1" type="ORF">E2C01_003736</name>
</gene>
<dbReference type="Proteomes" id="UP000324222">
    <property type="component" value="Unassembled WGS sequence"/>
</dbReference>
<dbReference type="EMBL" id="VSRR010000143">
    <property type="protein sequence ID" value="MPC11079.1"/>
    <property type="molecule type" value="Genomic_DNA"/>
</dbReference>
<organism evidence="1 2">
    <name type="scientific">Portunus trituberculatus</name>
    <name type="common">Swimming crab</name>
    <name type="synonym">Neptunus trituberculatus</name>
    <dbReference type="NCBI Taxonomy" id="210409"/>
    <lineage>
        <taxon>Eukaryota</taxon>
        <taxon>Metazoa</taxon>
        <taxon>Ecdysozoa</taxon>
        <taxon>Arthropoda</taxon>
        <taxon>Crustacea</taxon>
        <taxon>Multicrustacea</taxon>
        <taxon>Malacostraca</taxon>
        <taxon>Eumalacostraca</taxon>
        <taxon>Eucarida</taxon>
        <taxon>Decapoda</taxon>
        <taxon>Pleocyemata</taxon>
        <taxon>Brachyura</taxon>
        <taxon>Eubrachyura</taxon>
        <taxon>Portunoidea</taxon>
        <taxon>Portunidae</taxon>
        <taxon>Portuninae</taxon>
        <taxon>Portunus</taxon>
    </lineage>
</organism>
<reference evidence="1 2" key="1">
    <citation type="submission" date="2019-05" db="EMBL/GenBank/DDBJ databases">
        <title>Another draft genome of Portunus trituberculatus and its Hox gene families provides insights of decapod evolution.</title>
        <authorList>
            <person name="Jeong J.-H."/>
            <person name="Song I."/>
            <person name="Kim S."/>
            <person name="Choi T."/>
            <person name="Kim D."/>
            <person name="Ryu S."/>
            <person name="Kim W."/>
        </authorList>
    </citation>
    <scope>NUCLEOTIDE SEQUENCE [LARGE SCALE GENOMIC DNA]</scope>
    <source>
        <tissue evidence="1">Muscle</tissue>
    </source>
</reference>
<comment type="caution">
    <text evidence="1">The sequence shown here is derived from an EMBL/GenBank/DDBJ whole genome shotgun (WGS) entry which is preliminary data.</text>
</comment>
<evidence type="ECO:0000313" key="2">
    <source>
        <dbReference type="Proteomes" id="UP000324222"/>
    </source>
</evidence>
<accession>A0A5B7CNR9</accession>